<evidence type="ECO:0008006" key="2">
    <source>
        <dbReference type="Google" id="ProtNLM"/>
    </source>
</evidence>
<dbReference type="AlphaFoldDB" id="A0A0F9EJ08"/>
<name>A0A0F9EJ08_9ZZZZ</name>
<dbReference type="EMBL" id="LAZR01024791">
    <property type="protein sequence ID" value="KKL73999.1"/>
    <property type="molecule type" value="Genomic_DNA"/>
</dbReference>
<evidence type="ECO:0000313" key="1">
    <source>
        <dbReference type="EMBL" id="KKL73999.1"/>
    </source>
</evidence>
<comment type="caution">
    <text evidence="1">The sequence shown here is derived from an EMBL/GenBank/DDBJ whole genome shotgun (WGS) entry which is preliminary data.</text>
</comment>
<organism evidence="1">
    <name type="scientific">marine sediment metagenome</name>
    <dbReference type="NCBI Taxonomy" id="412755"/>
    <lineage>
        <taxon>unclassified sequences</taxon>
        <taxon>metagenomes</taxon>
        <taxon>ecological metagenomes</taxon>
    </lineage>
</organism>
<accession>A0A0F9EJ08</accession>
<protein>
    <recommendedName>
        <fullName evidence="2">SprT-like domain-containing protein</fullName>
    </recommendedName>
</protein>
<gene>
    <name evidence="1" type="ORF">LCGC14_2069260</name>
</gene>
<proteinExistence type="predicted"/>
<reference evidence="1" key="1">
    <citation type="journal article" date="2015" name="Nature">
        <title>Complex archaea that bridge the gap between prokaryotes and eukaryotes.</title>
        <authorList>
            <person name="Spang A."/>
            <person name="Saw J.H."/>
            <person name="Jorgensen S.L."/>
            <person name="Zaremba-Niedzwiedzka K."/>
            <person name="Martijn J."/>
            <person name="Lind A.E."/>
            <person name="van Eijk R."/>
            <person name="Schleper C."/>
            <person name="Guy L."/>
            <person name="Ettema T.J."/>
        </authorList>
    </citation>
    <scope>NUCLEOTIDE SEQUENCE</scope>
</reference>
<sequence length="98" mass="11289">MEIKIPEEIKVGAHTYKVVFREDLDRNERWRGTSCHSSLKIEIDSYEEGTRLASTFLHEVLHCADKVYNRGDMPEDTIDAIGEGLTQIFKSMGINFVR</sequence>